<dbReference type="AlphaFoldDB" id="M4V561"/>
<dbReference type="InterPro" id="IPR007055">
    <property type="entry name" value="BON_dom"/>
</dbReference>
<feature type="domain" description="BON" evidence="2">
    <location>
        <begin position="76"/>
        <end position="145"/>
    </location>
</feature>
<keyword evidence="1" id="KW-0732">Signal</keyword>
<dbReference type="PROSITE" id="PS51257">
    <property type="entry name" value="PROKAR_LIPOPROTEIN"/>
    <property type="match status" value="1"/>
</dbReference>
<feature type="chain" id="PRO_5004059875" description="BON domain-containing protein" evidence="1">
    <location>
        <begin position="32"/>
        <end position="145"/>
    </location>
</feature>
<dbReference type="Gene3D" id="3.30.1340.30">
    <property type="match status" value="1"/>
</dbReference>
<evidence type="ECO:0000313" key="4">
    <source>
        <dbReference type="Proteomes" id="UP000012040"/>
    </source>
</evidence>
<name>M4V561_9BACT</name>
<dbReference type="STRING" id="1184267.A11Q_242"/>
<organism evidence="3 4">
    <name type="scientific">Pseudobdellovibrio exovorus JSS</name>
    <dbReference type="NCBI Taxonomy" id="1184267"/>
    <lineage>
        <taxon>Bacteria</taxon>
        <taxon>Pseudomonadati</taxon>
        <taxon>Bdellovibrionota</taxon>
        <taxon>Bdellovibrionia</taxon>
        <taxon>Bdellovibrionales</taxon>
        <taxon>Pseudobdellovibrionaceae</taxon>
        <taxon>Pseudobdellovibrio</taxon>
    </lineage>
</organism>
<dbReference type="eggNOG" id="COG2823">
    <property type="taxonomic scope" value="Bacteria"/>
</dbReference>
<dbReference type="PROSITE" id="PS50914">
    <property type="entry name" value="BON"/>
    <property type="match status" value="1"/>
</dbReference>
<accession>M4V561</accession>
<proteinExistence type="predicted"/>
<dbReference type="EMBL" id="CP003537">
    <property type="protein sequence ID" value="AGH94462.1"/>
    <property type="molecule type" value="Genomic_DNA"/>
</dbReference>
<keyword evidence="4" id="KW-1185">Reference proteome</keyword>
<protein>
    <recommendedName>
        <fullName evidence="2">BON domain-containing protein</fullName>
    </recommendedName>
</protein>
<dbReference type="Proteomes" id="UP000012040">
    <property type="component" value="Chromosome"/>
</dbReference>
<reference evidence="3 4" key="1">
    <citation type="journal article" date="2013" name="ISME J.">
        <title>By their genes ye shall know them: genomic signatures of predatory bacteria.</title>
        <authorList>
            <person name="Pasternak Z."/>
            <person name="Pietrokovski S."/>
            <person name="Rotem O."/>
            <person name="Gophna U."/>
            <person name="Lurie-Weinberger M.N."/>
            <person name="Jurkevitch E."/>
        </authorList>
    </citation>
    <scope>NUCLEOTIDE SEQUENCE [LARGE SCALE GENOMIC DNA]</scope>
    <source>
        <strain evidence="3 4">JSS</strain>
    </source>
</reference>
<evidence type="ECO:0000313" key="3">
    <source>
        <dbReference type="EMBL" id="AGH94462.1"/>
    </source>
</evidence>
<dbReference type="HOGENOM" id="CLU_1783088_0_0_7"/>
<dbReference type="KEGG" id="bex:A11Q_242"/>
<sequence length="145" mass="16042">MKKNQNSKKLAMAVLALASMVGMTACSNSGARDNTMVRQYNDPAVDHDYHHVHPTTHSATYHNRNVTAQDQGASEADIRTTQSIRQRIINQDSLSFAAKNVKVITIDGEVILKGPVENMAERNRIESIAKDVAGRTRVKNEITIK</sequence>
<evidence type="ECO:0000259" key="2">
    <source>
        <dbReference type="PROSITE" id="PS50914"/>
    </source>
</evidence>
<dbReference type="RefSeq" id="WP_015468952.1">
    <property type="nucleotide sequence ID" value="NC_020813.1"/>
</dbReference>
<dbReference type="Pfam" id="PF04972">
    <property type="entry name" value="BON"/>
    <property type="match status" value="1"/>
</dbReference>
<dbReference type="OrthoDB" id="5957063at2"/>
<feature type="signal peptide" evidence="1">
    <location>
        <begin position="1"/>
        <end position="31"/>
    </location>
</feature>
<gene>
    <name evidence="3" type="ORF">A11Q_242</name>
</gene>
<evidence type="ECO:0000256" key="1">
    <source>
        <dbReference type="SAM" id="SignalP"/>
    </source>
</evidence>
<dbReference type="PATRIC" id="fig|1184267.3.peg.244"/>